<keyword evidence="4" id="KW-0560">Oxidoreductase</keyword>
<comment type="caution">
    <text evidence="6">The sequence shown here is derived from an EMBL/GenBank/DDBJ whole genome shotgun (WGS) entry which is preliminary data.</text>
</comment>
<dbReference type="EMBL" id="JANWOI010000002">
    <property type="protein sequence ID" value="MDA5193512.1"/>
    <property type="molecule type" value="Genomic_DNA"/>
</dbReference>
<dbReference type="InterPro" id="IPR013785">
    <property type="entry name" value="Aldolase_TIM"/>
</dbReference>
<reference evidence="6" key="1">
    <citation type="submission" date="2022-08" db="EMBL/GenBank/DDBJ databases">
        <authorList>
            <person name="Vandamme P."/>
            <person name="Hettiarachchi A."/>
            <person name="Peeters C."/>
            <person name="Cnockaert M."/>
            <person name="Carlier A."/>
        </authorList>
    </citation>
    <scope>NUCLEOTIDE SEQUENCE</scope>
    <source>
        <strain evidence="6">LMG 31809</strain>
    </source>
</reference>
<evidence type="ECO:0000256" key="5">
    <source>
        <dbReference type="ARBA" id="ARBA00023033"/>
    </source>
</evidence>
<sequence>MARTALSAEITSKLRLPAIAAPMFLVSGPEMVLESCKAGIIGSFPANNARTIEQLEDWLIRISETAEQAGLPWAVNLIMHRSYARHEEELALVMKYKPPLVITALGSPKDIVEPIHSYGGLVLADVNSIEFAKKAASTGVDGLVLVSSGAGGHTGQISGFAFVPAVREFFDGIIVLGGAIGTGQAVRAAELLGADFAYLGTRLIGSSESMAEDGYKQMLIDASADDIVLSAALTGVPANWLKASIIAAGLDPKELGEKRAIDFGRPEDADKKKWRDIWSAGHGVGSVQDVEPIKAIIDKMVGEYEACI</sequence>
<evidence type="ECO:0000256" key="2">
    <source>
        <dbReference type="ARBA" id="ARBA00022630"/>
    </source>
</evidence>
<gene>
    <name evidence="6" type="ORF">NYP16_06035</name>
</gene>
<dbReference type="Pfam" id="PF03060">
    <property type="entry name" value="NMO"/>
    <property type="match status" value="1"/>
</dbReference>
<evidence type="ECO:0000256" key="1">
    <source>
        <dbReference type="ARBA" id="ARBA00009881"/>
    </source>
</evidence>
<keyword evidence="3" id="KW-0288">FMN</keyword>
<protein>
    <submittedName>
        <fullName evidence="6">Nitronate monooxygenase</fullName>
    </submittedName>
</protein>
<evidence type="ECO:0000313" key="7">
    <source>
        <dbReference type="Proteomes" id="UP001141619"/>
    </source>
</evidence>
<dbReference type="GO" id="GO:0018580">
    <property type="term" value="F:nitronate monooxygenase activity"/>
    <property type="evidence" value="ECO:0007669"/>
    <property type="project" value="InterPro"/>
</dbReference>
<reference evidence="6" key="2">
    <citation type="journal article" date="2023" name="Syst. Appl. Microbiol.">
        <title>Govania unica gen. nov., sp. nov., a rare biosphere bacterium that represents a novel family in the class Alphaproteobacteria.</title>
        <authorList>
            <person name="Vandamme P."/>
            <person name="Peeters C."/>
            <person name="Hettiarachchi A."/>
            <person name="Cnockaert M."/>
            <person name="Carlier A."/>
        </authorList>
    </citation>
    <scope>NUCLEOTIDE SEQUENCE</scope>
    <source>
        <strain evidence="6">LMG 31809</strain>
    </source>
</reference>
<dbReference type="AlphaFoldDB" id="A0A9X3TXI5"/>
<dbReference type="InterPro" id="IPR004136">
    <property type="entry name" value="NMO"/>
</dbReference>
<keyword evidence="2" id="KW-0285">Flavoprotein</keyword>
<dbReference type="PANTHER" id="PTHR42747">
    <property type="entry name" value="NITRONATE MONOOXYGENASE-RELATED"/>
    <property type="match status" value="1"/>
</dbReference>
<name>A0A9X3TXI5_9PROT</name>
<evidence type="ECO:0000313" key="6">
    <source>
        <dbReference type="EMBL" id="MDA5193512.1"/>
    </source>
</evidence>
<keyword evidence="5 6" id="KW-0503">Monooxygenase</keyword>
<keyword evidence="7" id="KW-1185">Reference proteome</keyword>
<comment type="similarity">
    <text evidence="1">Belongs to the nitronate monooxygenase family. NMO class I subfamily.</text>
</comment>
<organism evidence="6 7">
    <name type="scientific">Govanella unica</name>
    <dbReference type="NCBI Taxonomy" id="2975056"/>
    <lineage>
        <taxon>Bacteria</taxon>
        <taxon>Pseudomonadati</taxon>
        <taxon>Pseudomonadota</taxon>
        <taxon>Alphaproteobacteria</taxon>
        <taxon>Emcibacterales</taxon>
        <taxon>Govanellaceae</taxon>
        <taxon>Govanella</taxon>
    </lineage>
</organism>
<proteinExistence type="inferred from homology"/>
<dbReference type="SUPFAM" id="SSF51412">
    <property type="entry name" value="Inosine monophosphate dehydrogenase (IMPDH)"/>
    <property type="match status" value="1"/>
</dbReference>
<accession>A0A9X3TXI5</accession>
<dbReference type="PANTHER" id="PTHR42747:SF4">
    <property type="entry name" value="BLR1330 PROTEIN"/>
    <property type="match status" value="1"/>
</dbReference>
<dbReference type="Proteomes" id="UP001141619">
    <property type="component" value="Unassembled WGS sequence"/>
</dbReference>
<dbReference type="CDD" id="cd04730">
    <property type="entry name" value="NPD_like"/>
    <property type="match status" value="1"/>
</dbReference>
<evidence type="ECO:0000256" key="4">
    <source>
        <dbReference type="ARBA" id="ARBA00023002"/>
    </source>
</evidence>
<evidence type="ECO:0000256" key="3">
    <source>
        <dbReference type="ARBA" id="ARBA00022643"/>
    </source>
</evidence>
<dbReference type="Gene3D" id="3.20.20.70">
    <property type="entry name" value="Aldolase class I"/>
    <property type="match status" value="1"/>
</dbReference>